<dbReference type="Pfam" id="PF00589">
    <property type="entry name" value="Phage_integrase"/>
    <property type="match status" value="1"/>
</dbReference>
<evidence type="ECO:0000259" key="5">
    <source>
        <dbReference type="PROSITE" id="PS51900"/>
    </source>
</evidence>
<protein>
    <submittedName>
        <fullName evidence="6">Site-specific integrase</fullName>
    </submittedName>
</protein>
<dbReference type="Gene3D" id="1.10.443.10">
    <property type="entry name" value="Intergrase catalytic core"/>
    <property type="match status" value="1"/>
</dbReference>
<reference evidence="6" key="1">
    <citation type="submission" date="2021-10" db="EMBL/GenBank/DDBJ databases">
        <title>Collection of gut derived symbiotic bacterial strains cultured from healthy donors.</title>
        <authorList>
            <person name="Lin H."/>
            <person name="Littmann E."/>
            <person name="Kohout C."/>
            <person name="Pamer E.G."/>
        </authorList>
    </citation>
    <scope>NUCLEOTIDE SEQUENCE</scope>
    <source>
        <strain evidence="6">DFI.4.48</strain>
    </source>
</reference>
<evidence type="ECO:0000313" key="6">
    <source>
        <dbReference type="EMBL" id="MCB8610415.1"/>
    </source>
</evidence>
<evidence type="ECO:0000256" key="2">
    <source>
        <dbReference type="ARBA" id="ARBA00023172"/>
    </source>
</evidence>
<name>A0AAW4VSX2_9FIRM</name>
<evidence type="ECO:0000256" key="1">
    <source>
        <dbReference type="ARBA" id="ARBA00023125"/>
    </source>
</evidence>
<evidence type="ECO:0000313" key="7">
    <source>
        <dbReference type="Proteomes" id="UP001198439"/>
    </source>
</evidence>
<comment type="caution">
    <text evidence="6">The sequence shown here is derived from an EMBL/GenBank/DDBJ whole genome shotgun (WGS) entry which is preliminary data.</text>
</comment>
<dbReference type="EMBL" id="JAJDKZ010000017">
    <property type="protein sequence ID" value="MCB8610415.1"/>
    <property type="molecule type" value="Genomic_DNA"/>
</dbReference>
<evidence type="ECO:0000259" key="4">
    <source>
        <dbReference type="PROSITE" id="PS51898"/>
    </source>
</evidence>
<dbReference type="Proteomes" id="UP001198439">
    <property type="component" value="Unassembled WGS sequence"/>
</dbReference>
<dbReference type="GO" id="GO:0015074">
    <property type="term" value="P:DNA integration"/>
    <property type="evidence" value="ECO:0007669"/>
    <property type="project" value="InterPro"/>
</dbReference>
<dbReference type="PROSITE" id="PS51900">
    <property type="entry name" value="CB"/>
    <property type="match status" value="1"/>
</dbReference>
<keyword evidence="2" id="KW-0233">DNA recombination</keyword>
<accession>A0AAW4VSX2</accession>
<feature type="domain" description="Core-binding (CB)" evidence="5">
    <location>
        <begin position="15"/>
        <end position="93"/>
    </location>
</feature>
<dbReference type="GO" id="GO:0006310">
    <property type="term" value="P:DNA recombination"/>
    <property type="evidence" value="ECO:0007669"/>
    <property type="project" value="UniProtKB-KW"/>
</dbReference>
<dbReference type="InterPro" id="IPR013762">
    <property type="entry name" value="Integrase-like_cat_sf"/>
</dbReference>
<proteinExistence type="predicted"/>
<keyword evidence="1 3" id="KW-0238">DNA-binding</keyword>
<dbReference type="InterPro" id="IPR010998">
    <property type="entry name" value="Integrase_recombinase_N"/>
</dbReference>
<dbReference type="InterPro" id="IPR011010">
    <property type="entry name" value="DNA_brk_join_enz"/>
</dbReference>
<dbReference type="AlphaFoldDB" id="A0AAW4VSX2"/>
<dbReference type="InterPro" id="IPR044068">
    <property type="entry name" value="CB"/>
</dbReference>
<dbReference type="RefSeq" id="WP_227279623.1">
    <property type="nucleotide sequence ID" value="NZ_JAJDKR010000016.1"/>
</dbReference>
<dbReference type="PANTHER" id="PTHR30349:SF89">
    <property type="entry name" value="INTEGRASE_RECOMBINASE"/>
    <property type="match status" value="1"/>
</dbReference>
<dbReference type="PANTHER" id="PTHR30349">
    <property type="entry name" value="PHAGE INTEGRASE-RELATED"/>
    <property type="match status" value="1"/>
</dbReference>
<organism evidence="6 7">
    <name type="scientific">Faecalibacillus faecis</name>
    <dbReference type="NCBI Taxonomy" id="1982628"/>
    <lineage>
        <taxon>Bacteria</taxon>
        <taxon>Bacillati</taxon>
        <taxon>Bacillota</taxon>
        <taxon>Erysipelotrichia</taxon>
        <taxon>Erysipelotrichales</taxon>
        <taxon>Coprobacillaceae</taxon>
        <taxon>Faecalibacillus</taxon>
    </lineage>
</organism>
<evidence type="ECO:0000256" key="3">
    <source>
        <dbReference type="PROSITE-ProRule" id="PRU01248"/>
    </source>
</evidence>
<dbReference type="PROSITE" id="PS51898">
    <property type="entry name" value="TYR_RECOMBINASE"/>
    <property type="match status" value="1"/>
</dbReference>
<feature type="domain" description="Tyr recombinase" evidence="4">
    <location>
        <begin position="125"/>
        <end position="305"/>
    </location>
</feature>
<dbReference type="InterPro" id="IPR050090">
    <property type="entry name" value="Tyrosine_recombinase_XerCD"/>
</dbReference>
<dbReference type="SUPFAM" id="SSF56349">
    <property type="entry name" value="DNA breaking-rejoining enzymes"/>
    <property type="match status" value="1"/>
</dbReference>
<dbReference type="Gene3D" id="1.10.150.130">
    <property type="match status" value="1"/>
</dbReference>
<gene>
    <name evidence="6" type="ORF">LJD69_07385</name>
</gene>
<dbReference type="InterPro" id="IPR002104">
    <property type="entry name" value="Integrase_catalytic"/>
</dbReference>
<dbReference type="CDD" id="cd00397">
    <property type="entry name" value="DNA_BRE_C"/>
    <property type="match status" value="1"/>
</dbReference>
<dbReference type="GO" id="GO:0003677">
    <property type="term" value="F:DNA binding"/>
    <property type="evidence" value="ECO:0007669"/>
    <property type="project" value="UniProtKB-UniRule"/>
</dbReference>
<sequence>MADELLRINIKITKTMMEKYIDDFIDDEIMDEKAESTYEKYRLVLTKFIESIENEEVSKKDMIAYKQSMQKKYATKTINNYIIIINKFMKYIELVEVDAYSKKMLKKHISDNYSLKPIREQEKTSLENVLEPSEFKRMLKMAKQLGYQDIYMIMKIFGYTGIRLSELKFFTFENIQEKKGYIEVYNKGKLRQVPLRSDLRRELLKYAKKNNIEQGTLFPGVDDKTKMLSKKTIQNRIKKICGKCRGISLEKAHPHAFRHMFGIQWVHQNGQASLSELAKIMGHSSIQTTAIYTNTSQQEKKRKVEAIKY</sequence>